<dbReference type="CDD" id="cd06225">
    <property type="entry name" value="HAMP"/>
    <property type="match status" value="1"/>
</dbReference>
<reference evidence="12 13" key="1">
    <citation type="submission" date="2021-03" db="EMBL/GenBank/DDBJ databases">
        <title>Whole genome sequence of Jiella sp. MQZ13P-4.</title>
        <authorList>
            <person name="Tuo L."/>
        </authorList>
    </citation>
    <scope>NUCLEOTIDE SEQUENCE [LARGE SCALE GENOMIC DNA]</scope>
    <source>
        <strain evidence="12 13">MQZ13P-4</strain>
    </source>
</reference>
<keyword evidence="6" id="KW-0547">Nucleotide-binding</keyword>
<dbReference type="InterPro" id="IPR003660">
    <property type="entry name" value="HAMP_dom"/>
</dbReference>
<evidence type="ECO:0000256" key="7">
    <source>
        <dbReference type="ARBA" id="ARBA00022777"/>
    </source>
</evidence>
<accession>A0ABS3J8T3</accession>
<proteinExistence type="predicted"/>
<dbReference type="PANTHER" id="PTHR44936:SF10">
    <property type="entry name" value="SENSOR PROTEIN RSTB"/>
    <property type="match status" value="1"/>
</dbReference>
<dbReference type="EMBL" id="JAFMPY010000031">
    <property type="protein sequence ID" value="MBO0906077.1"/>
    <property type="molecule type" value="Genomic_DNA"/>
</dbReference>
<dbReference type="SMART" id="SM00387">
    <property type="entry name" value="HATPase_c"/>
    <property type="match status" value="1"/>
</dbReference>
<keyword evidence="8" id="KW-0067">ATP-binding</keyword>
<evidence type="ECO:0000256" key="1">
    <source>
        <dbReference type="ARBA" id="ARBA00000085"/>
    </source>
</evidence>
<evidence type="ECO:0000256" key="4">
    <source>
        <dbReference type="ARBA" id="ARBA00022553"/>
    </source>
</evidence>
<dbReference type="Pfam" id="PF02518">
    <property type="entry name" value="HATPase_c"/>
    <property type="match status" value="1"/>
</dbReference>
<keyword evidence="9" id="KW-0812">Transmembrane</keyword>
<sequence length="448" mass="46867">MPLSLATRIALIFVSALLAVWLSALGLVYAGRAGDGELAGLDPARIGAIVALLEASGPAARARVLAAVRSDALDAALDDEAPGPPGDAGLPAAAARLRQDLEASLAPRPVAVSSGSGRARAIPRPFLDARDTLRVRIGLETGETLVLTWQERLPLTPLGLPVGFGAGLLGTLIAFAALLVMHRETRPIRRLAAAADRMDLSARPLALVPPRASAPEIRQLYDAFDRLQTRLSNLLRARMAMVGGISHDVRTFATRLRLRVDAIPAGPEREGAIADIADMIRLLDDALLTSRTGAEELAEELVDFESIVADEVAHKRSDGAAVTLAVAPQARNASVLGDRLALRRIVFNLVDNAVKYGGAAHVGLGVEAGFLVLLVEDEGPGVPEAIRDIIFEPFVRMEASRSRATGGAGLGLAVVRGLVEAHRGTLSVGAAASGGARFDVRLPLFVAA</sequence>
<keyword evidence="7" id="KW-0418">Kinase</keyword>
<feature type="domain" description="Histidine kinase" evidence="10">
    <location>
        <begin position="244"/>
        <end position="446"/>
    </location>
</feature>
<evidence type="ECO:0000259" key="10">
    <source>
        <dbReference type="PROSITE" id="PS50109"/>
    </source>
</evidence>
<feature type="transmembrane region" description="Helical" evidence="9">
    <location>
        <begin position="158"/>
        <end position="181"/>
    </location>
</feature>
<dbReference type="RefSeq" id="WP_207352711.1">
    <property type="nucleotide sequence ID" value="NZ_JAFMPY010000031.1"/>
</dbReference>
<evidence type="ECO:0000259" key="11">
    <source>
        <dbReference type="PROSITE" id="PS50885"/>
    </source>
</evidence>
<dbReference type="EC" id="2.7.13.3" evidence="3"/>
<dbReference type="InterPro" id="IPR050980">
    <property type="entry name" value="2C_sensor_his_kinase"/>
</dbReference>
<dbReference type="SUPFAM" id="SSF47384">
    <property type="entry name" value="Homodimeric domain of signal transducing histidine kinase"/>
    <property type="match status" value="1"/>
</dbReference>
<dbReference type="SMART" id="SM00304">
    <property type="entry name" value="HAMP"/>
    <property type="match status" value="1"/>
</dbReference>
<name>A0ABS3J8T3_9HYPH</name>
<keyword evidence="9" id="KW-1133">Transmembrane helix</keyword>
<dbReference type="InterPro" id="IPR004358">
    <property type="entry name" value="Sig_transdc_His_kin-like_C"/>
</dbReference>
<dbReference type="PROSITE" id="PS50885">
    <property type="entry name" value="HAMP"/>
    <property type="match status" value="1"/>
</dbReference>
<evidence type="ECO:0000256" key="2">
    <source>
        <dbReference type="ARBA" id="ARBA00004370"/>
    </source>
</evidence>
<dbReference type="PRINTS" id="PR00344">
    <property type="entry name" value="BCTRLSENSOR"/>
</dbReference>
<organism evidence="12 13">
    <name type="scientific">Jiella sonneratiae</name>
    <dbReference type="NCBI Taxonomy" id="2816856"/>
    <lineage>
        <taxon>Bacteria</taxon>
        <taxon>Pseudomonadati</taxon>
        <taxon>Pseudomonadota</taxon>
        <taxon>Alphaproteobacteria</taxon>
        <taxon>Hyphomicrobiales</taxon>
        <taxon>Aurantimonadaceae</taxon>
        <taxon>Jiella</taxon>
    </lineage>
</organism>
<evidence type="ECO:0000256" key="9">
    <source>
        <dbReference type="SAM" id="Phobius"/>
    </source>
</evidence>
<dbReference type="InterPro" id="IPR005467">
    <property type="entry name" value="His_kinase_dom"/>
</dbReference>
<dbReference type="Gene3D" id="1.10.287.130">
    <property type="match status" value="1"/>
</dbReference>
<keyword evidence="4" id="KW-0597">Phosphoprotein</keyword>
<evidence type="ECO:0000313" key="12">
    <source>
        <dbReference type="EMBL" id="MBO0906077.1"/>
    </source>
</evidence>
<dbReference type="InterPro" id="IPR003594">
    <property type="entry name" value="HATPase_dom"/>
</dbReference>
<dbReference type="InterPro" id="IPR036890">
    <property type="entry name" value="HATPase_C_sf"/>
</dbReference>
<dbReference type="Pfam" id="PF00672">
    <property type="entry name" value="HAMP"/>
    <property type="match status" value="1"/>
</dbReference>
<keyword evidence="5" id="KW-0808">Transferase</keyword>
<comment type="subcellular location">
    <subcellularLocation>
        <location evidence="2">Membrane</location>
    </subcellularLocation>
</comment>
<comment type="caution">
    <text evidence="12">The sequence shown here is derived from an EMBL/GenBank/DDBJ whole genome shotgun (WGS) entry which is preliminary data.</text>
</comment>
<dbReference type="PANTHER" id="PTHR44936">
    <property type="entry name" value="SENSOR PROTEIN CREC"/>
    <property type="match status" value="1"/>
</dbReference>
<dbReference type="PROSITE" id="PS50109">
    <property type="entry name" value="HIS_KIN"/>
    <property type="match status" value="1"/>
</dbReference>
<dbReference type="CDD" id="cd00075">
    <property type="entry name" value="HATPase"/>
    <property type="match status" value="1"/>
</dbReference>
<dbReference type="Gene3D" id="3.30.565.10">
    <property type="entry name" value="Histidine kinase-like ATPase, C-terminal domain"/>
    <property type="match status" value="1"/>
</dbReference>
<keyword evidence="13" id="KW-1185">Reference proteome</keyword>
<feature type="domain" description="HAMP" evidence="11">
    <location>
        <begin position="182"/>
        <end position="236"/>
    </location>
</feature>
<dbReference type="SUPFAM" id="SSF55874">
    <property type="entry name" value="ATPase domain of HSP90 chaperone/DNA topoisomerase II/histidine kinase"/>
    <property type="match status" value="1"/>
</dbReference>
<dbReference type="Proteomes" id="UP000664288">
    <property type="component" value="Unassembled WGS sequence"/>
</dbReference>
<protein>
    <recommendedName>
        <fullName evidence="3">histidine kinase</fullName>
        <ecNumber evidence="3">2.7.13.3</ecNumber>
    </recommendedName>
</protein>
<evidence type="ECO:0000256" key="5">
    <source>
        <dbReference type="ARBA" id="ARBA00022679"/>
    </source>
</evidence>
<dbReference type="InterPro" id="IPR036097">
    <property type="entry name" value="HisK_dim/P_sf"/>
</dbReference>
<evidence type="ECO:0000256" key="3">
    <source>
        <dbReference type="ARBA" id="ARBA00012438"/>
    </source>
</evidence>
<keyword evidence="9" id="KW-0472">Membrane</keyword>
<evidence type="ECO:0000256" key="8">
    <source>
        <dbReference type="ARBA" id="ARBA00022840"/>
    </source>
</evidence>
<comment type="catalytic activity">
    <reaction evidence="1">
        <text>ATP + protein L-histidine = ADP + protein N-phospho-L-histidine.</text>
        <dbReference type="EC" id="2.7.13.3"/>
    </reaction>
</comment>
<gene>
    <name evidence="12" type="ORF">J1C47_20710</name>
</gene>
<evidence type="ECO:0000313" key="13">
    <source>
        <dbReference type="Proteomes" id="UP000664288"/>
    </source>
</evidence>
<evidence type="ECO:0000256" key="6">
    <source>
        <dbReference type="ARBA" id="ARBA00022741"/>
    </source>
</evidence>